<evidence type="ECO:0000313" key="1">
    <source>
        <dbReference type="EMBL" id="GIL86070.1"/>
    </source>
</evidence>
<dbReference type="EMBL" id="BNCP01000035">
    <property type="protein sequence ID" value="GIL86070.1"/>
    <property type="molecule type" value="Genomic_DNA"/>
</dbReference>
<evidence type="ECO:0000313" key="2">
    <source>
        <dbReference type="EMBL" id="GIM10131.1"/>
    </source>
</evidence>
<accession>A0A8J4GMG8</accession>
<organism evidence="2 3">
    <name type="scientific">Volvox reticuliferus</name>
    <dbReference type="NCBI Taxonomy" id="1737510"/>
    <lineage>
        <taxon>Eukaryota</taxon>
        <taxon>Viridiplantae</taxon>
        <taxon>Chlorophyta</taxon>
        <taxon>core chlorophytes</taxon>
        <taxon>Chlorophyceae</taxon>
        <taxon>CS clade</taxon>
        <taxon>Chlamydomonadales</taxon>
        <taxon>Volvocaceae</taxon>
        <taxon>Volvox</taxon>
    </lineage>
</organism>
<dbReference type="OrthoDB" id="48731at2759"/>
<dbReference type="AlphaFoldDB" id="A0A8J4GMG8"/>
<protein>
    <recommendedName>
        <fullName evidence="5">Sulfotransferase</fullName>
    </recommendedName>
</protein>
<name>A0A8J4GMG8_9CHLO</name>
<sequence>MVSPGAGLILGARTRCLHGTHKTLGRTSASALRRYFRLRLLCIAGLCFLVTGAAELIGLGTAVTEVSGGHPTSPTDYFSKLVILASNVYGEVKKAGPLLAERYDENLFNQSIFQDWLLRKVVYREDVPGPAPMSYKCGVYVNHHYKIIFIRNRKAASTTVLDTFKAACKSQETMCMRPFSAEEMKKRGLQHDDMWRSYYVISSTRNPWARAASGYDYTRDRWPEKTGVCEIVPFRQFCADPYLMGKMSNMFRCGAQGSFRGDDAWAYDFYHIEPSYHCMVDASGTGLSVDYLIRYEHLHEDFANLVDILNRRRDPSLPEIRGSRMRWRKQGVFVQEVRSRTQTGMWHEDAAALVSTDRHAVRYRECGMDCVRDIAAFFAKDIRLMNISVPAWA</sequence>
<dbReference type="Proteomes" id="UP000747110">
    <property type="component" value="Unassembled WGS sequence"/>
</dbReference>
<reference evidence="2" key="1">
    <citation type="journal article" date="2021" name="Proc. Natl. Acad. Sci. U.S.A.">
        <title>Three genomes in the algal genus Volvox reveal the fate of a haploid sex-determining region after a transition to homothallism.</title>
        <authorList>
            <person name="Yamamoto K."/>
            <person name="Hamaji T."/>
            <person name="Kawai-Toyooka H."/>
            <person name="Matsuzaki R."/>
            <person name="Takahashi F."/>
            <person name="Nishimura Y."/>
            <person name="Kawachi M."/>
            <person name="Noguchi H."/>
            <person name="Minakuchi Y."/>
            <person name="Umen J.G."/>
            <person name="Toyoda A."/>
            <person name="Nozaki H."/>
        </authorList>
    </citation>
    <scope>NUCLEOTIDE SEQUENCE</scope>
    <source>
        <strain evidence="2">NIES-3785</strain>
        <strain evidence="1">NIES-3786</strain>
    </source>
</reference>
<dbReference type="EMBL" id="BNCQ01000033">
    <property type="protein sequence ID" value="GIM10131.1"/>
    <property type="molecule type" value="Genomic_DNA"/>
</dbReference>
<comment type="caution">
    <text evidence="2">The sequence shown here is derived from an EMBL/GenBank/DDBJ whole genome shotgun (WGS) entry which is preliminary data.</text>
</comment>
<evidence type="ECO:0000313" key="4">
    <source>
        <dbReference type="Proteomes" id="UP000747110"/>
    </source>
</evidence>
<gene>
    <name evidence="1" type="ORF">Vretifemale_14322</name>
    <name evidence="2" type="ORF">Vretimale_13906</name>
</gene>
<evidence type="ECO:0000313" key="3">
    <source>
        <dbReference type="Proteomes" id="UP000722791"/>
    </source>
</evidence>
<proteinExistence type="predicted"/>
<keyword evidence="4" id="KW-1185">Reference proteome</keyword>
<evidence type="ECO:0008006" key="5">
    <source>
        <dbReference type="Google" id="ProtNLM"/>
    </source>
</evidence>
<dbReference type="Proteomes" id="UP000722791">
    <property type="component" value="Unassembled WGS sequence"/>
</dbReference>